<feature type="region of interest" description="Disordered" evidence="1">
    <location>
        <begin position="206"/>
        <end position="229"/>
    </location>
</feature>
<dbReference type="AlphaFoldDB" id="A0A658R4G4"/>
<dbReference type="Pfam" id="PF05137">
    <property type="entry name" value="PilN"/>
    <property type="match status" value="1"/>
</dbReference>
<organism evidence="2 3">
    <name type="scientific">Caballeronia concitans</name>
    <dbReference type="NCBI Taxonomy" id="1777133"/>
    <lineage>
        <taxon>Bacteria</taxon>
        <taxon>Pseudomonadati</taxon>
        <taxon>Pseudomonadota</taxon>
        <taxon>Betaproteobacteria</taxon>
        <taxon>Burkholderiales</taxon>
        <taxon>Burkholderiaceae</taxon>
        <taxon>Caballeronia</taxon>
    </lineage>
</organism>
<evidence type="ECO:0000313" key="2">
    <source>
        <dbReference type="EMBL" id="SAL48041.1"/>
    </source>
</evidence>
<protein>
    <recommendedName>
        <fullName evidence="4">Fimbrial assembly family protein</fullName>
    </recommendedName>
</protein>
<accession>A0A658R4G4</accession>
<dbReference type="EMBL" id="FCNV02000015">
    <property type="protein sequence ID" value="SAL48041.1"/>
    <property type="molecule type" value="Genomic_DNA"/>
</dbReference>
<dbReference type="OrthoDB" id="9001383at2"/>
<dbReference type="InterPro" id="IPR007813">
    <property type="entry name" value="PilN"/>
</dbReference>
<evidence type="ECO:0000256" key="1">
    <source>
        <dbReference type="SAM" id="MobiDB-lite"/>
    </source>
</evidence>
<dbReference type="RefSeq" id="WP_084592873.1">
    <property type="nucleotide sequence ID" value="NZ_FCNV02000015.1"/>
</dbReference>
<gene>
    <name evidence="2" type="ORF">AWB72_05024</name>
</gene>
<feature type="compositionally biased region" description="Polar residues" evidence="1">
    <location>
        <begin position="218"/>
        <end position="229"/>
    </location>
</feature>
<comment type="caution">
    <text evidence="2">The sequence shown here is derived from an EMBL/GenBank/DDBJ whole genome shotgun (WGS) entry which is preliminary data.</text>
</comment>
<evidence type="ECO:0008006" key="4">
    <source>
        <dbReference type="Google" id="ProtNLM"/>
    </source>
</evidence>
<name>A0A658R4G4_9BURK</name>
<keyword evidence="3" id="KW-1185">Reference proteome</keyword>
<sequence>MTGAAIADGFNLLPHRSQKRRALRRQRLAILAAASLAGCAAVGGVVGWDAFARMRLDDRRIALEATLRTSSAAIDEHARLLHAEAERRRAREAAQPLVAPRDRFLALLDVLADAPPRTEVVLQRVSQRADEVELSALAPDSQTASRWLKRLEDLRGVQSVEVVEMKRHLEVSPSAKRDAAAPSIDRYEFTALVRYGAGERETAVVPAKVSANGKTRDSQTTSATKGNTQ</sequence>
<reference evidence="2 3" key="1">
    <citation type="submission" date="2016-01" db="EMBL/GenBank/DDBJ databases">
        <authorList>
            <person name="Peeters C."/>
        </authorList>
    </citation>
    <scope>NUCLEOTIDE SEQUENCE [LARGE SCALE GENOMIC DNA]</scope>
    <source>
        <strain evidence="2">LMG 29315</strain>
    </source>
</reference>
<evidence type="ECO:0000313" key="3">
    <source>
        <dbReference type="Proteomes" id="UP000198263"/>
    </source>
</evidence>
<proteinExistence type="predicted"/>
<dbReference type="Proteomes" id="UP000198263">
    <property type="component" value="Unassembled WGS sequence"/>
</dbReference>